<proteinExistence type="predicted"/>
<dbReference type="RefSeq" id="WP_191755120.1">
    <property type="nucleotide sequence ID" value="NZ_JACSQM010000010.1"/>
</dbReference>
<gene>
    <name evidence="1" type="ORF">H9648_17675</name>
</gene>
<dbReference type="EMBL" id="JACSQM010000010">
    <property type="protein sequence ID" value="MBD7965894.1"/>
    <property type="molecule type" value="Genomic_DNA"/>
</dbReference>
<accession>A0ABR8SS43</accession>
<keyword evidence="2" id="KW-1185">Reference proteome</keyword>
<sequence>MIKYLVSLFKSGTTTPSTGSLHLYQQNQSELQKIINSPFPRGQATGYVFFVQDQQTGNFQIGKTTQIEKRMNGFTVNLSFKNELIYLVKSGNQHQTEAAFHDHFTNKRVKGEWYTLSSENLTWLRTGNYSRFIEDTINDKGIIKEAIDSRRVPLTPKQEEYARSLIHNLEHYEMVSDDIELSKKDLDRLIMYFKFKNKGTIVNMVKEGILKEKSSLRM</sequence>
<protein>
    <submittedName>
        <fullName evidence="1">GIY-YIG nuclease family protein</fullName>
    </submittedName>
</protein>
<dbReference type="Pfam" id="PF13455">
    <property type="entry name" value="MUG113"/>
    <property type="match status" value="1"/>
</dbReference>
<evidence type="ECO:0000313" key="1">
    <source>
        <dbReference type="EMBL" id="MBD7965894.1"/>
    </source>
</evidence>
<reference evidence="1 2" key="1">
    <citation type="submission" date="2020-08" db="EMBL/GenBank/DDBJ databases">
        <title>A Genomic Blueprint of the Chicken Gut Microbiome.</title>
        <authorList>
            <person name="Gilroy R."/>
            <person name="Ravi A."/>
            <person name="Getino M."/>
            <person name="Pursley I."/>
            <person name="Horton D.L."/>
            <person name="Alikhan N.-F."/>
            <person name="Baker D."/>
            <person name="Gharbi K."/>
            <person name="Hall N."/>
            <person name="Watson M."/>
            <person name="Adriaenssens E.M."/>
            <person name="Foster-Nyarko E."/>
            <person name="Jarju S."/>
            <person name="Secka A."/>
            <person name="Antonio M."/>
            <person name="Oren A."/>
            <person name="Chaudhuri R."/>
            <person name="La Ragione R.M."/>
            <person name="Hildebrand F."/>
            <person name="Pallen M.J."/>
        </authorList>
    </citation>
    <scope>NUCLEOTIDE SEQUENCE [LARGE SCALE GENOMIC DNA]</scope>
    <source>
        <strain evidence="1 2">Sa2CUA10</strain>
    </source>
</reference>
<organism evidence="1 2">
    <name type="scientific">Fictibacillus norfolkensis</name>
    <dbReference type="NCBI Taxonomy" id="2762233"/>
    <lineage>
        <taxon>Bacteria</taxon>
        <taxon>Bacillati</taxon>
        <taxon>Bacillota</taxon>
        <taxon>Bacilli</taxon>
        <taxon>Bacillales</taxon>
        <taxon>Fictibacillaceae</taxon>
        <taxon>Fictibacillus</taxon>
    </lineage>
</organism>
<name>A0ABR8SS43_9BACL</name>
<evidence type="ECO:0000313" key="2">
    <source>
        <dbReference type="Proteomes" id="UP000603641"/>
    </source>
</evidence>
<comment type="caution">
    <text evidence="1">The sequence shown here is derived from an EMBL/GenBank/DDBJ whole genome shotgun (WGS) entry which is preliminary data.</text>
</comment>
<dbReference type="Proteomes" id="UP000603641">
    <property type="component" value="Unassembled WGS sequence"/>
</dbReference>